<dbReference type="PANTHER" id="PTHR22789:SF0">
    <property type="entry name" value="3-OXO-TETRONATE 4-PHOSPHATE DECARBOXYLASE-RELATED"/>
    <property type="match status" value="1"/>
</dbReference>
<evidence type="ECO:0000256" key="2">
    <source>
        <dbReference type="ARBA" id="ARBA00023239"/>
    </source>
</evidence>
<dbReference type="PANTHER" id="PTHR22789">
    <property type="entry name" value="FUCULOSE PHOSPHATE ALDOLASE"/>
    <property type="match status" value="1"/>
</dbReference>
<dbReference type="InterPro" id="IPR050197">
    <property type="entry name" value="Aldolase_class_II_sugar_metab"/>
</dbReference>
<gene>
    <name evidence="4" type="ORF">ACFQRG_21605</name>
</gene>
<feature type="domain" description="Class II aldolase/adducin N-terminal" evidence="3">
    <location>
        <begin position="11"/>
        <end position="189"/>
    </location>
</feature>
<evidence type="ECO:0000313" key="5">
    <source>
        <dbReference type="Proteomes" id="UP001596505"/>
    </source>
</evidence>
<keyword evidence="2" id="KW-0456">Lyase</keyword>
<dbReference type="EMBL" id="JBHTCO010000045">
    <property type="protein sequence ID" value="MFC7395509.1"/>
    <property type="molecule type" value="Genomic_DNA"/>
</dbReference>
<sequence length="224" mass="24912">MTTNITEDILIDLTAYGQRIVNNKLVAGPGGNISHRDGDLMWISPSGYSFDELSKGDWVAVDITTGETLPNQLRPSSEIAMHLEIYRSRPEINAIVHTHPPYTIGIISTEYNEIPPMFPDYVALVGKVPYIDYVVPCSDELAQAVKKVLQDKNYQALFLKNHGLITLGSNLKQAYVRSEIIEDAAKIFWVSKSVGTPKVLSPSDIAEISESDAEKYRQNLMEEG</sequence>
<accession>A0ABW2Q1J3</accession>
<protein>
    <submittedName>
        <fullName evidence="4">Class II aldolase/adducin family protein</fullName>
    </submittedName>
</protein>
<dbReference type="SMART" id="SM01007">
    <property type="entry name" value="Aldolase_II"/>
    <property type="match status" value="1"/>
</dbReference>
<proteinExistence type="predicted"/>
<dbReference type="Gene3D" id="3.40.225.10">
    <property type="entry name" value="Class II aldolase/adducin N-terminal domain"/>
    <property type="match status" value="1"/>
</dbReference>
<dbReference type="RefSeq" id="WP_380970225.1">
    <property type="nucleotide sequence ID" value="NZ_JBHTCO010000045.1"/>
</dbReference>
<organism evidence="4 5">
    <name type="scientific">Scopulibacillus cellulosilyticus</name>
    <dbReference type="NCBI Taxonomy" id="2665665"/>
    <lineage>
        <taxon>Bacteria</taxon>
        <taxon>Bacillati</taxon>
        <taxon>Bacillota</taxon>
        <taxon>Bacilli</taxon>
        <taxon>Bacillales</taxon>
        <taxon>Sporolactobacillaceae</taxon>
        <taxon>Scopulibacillus</taxon>
    </lineage>
</organism>
<evidence type="ECO:0000313" key="4">
    <source>
        <dbReference type="EMBL" id="MFC7395509.1"/>
    </source>
</evidence>
<name>A0ABW2Q1J3_9BACL</name>
<comment type="caution">
    <text evidence="4">The sequence shown here is derived from an EMBL/GenBank/DDBJ whole genome shotgun (WGS) entry which is preliminary data.</text>
</comment>
<dbReference type="Proteomes" id="UP001596505">
    <property type="component" value="Unassembled WGS sequence"/>
</dbReference>
<evidence type="ECO:0000256" key="1">
    <source>
        <dbReference type="ARBA" id="ARBA00022723"/>
    </source>
</evidence>
<dbReference type="SUPFAM" id="SSF53639">
    <property type="entry name" value="AraD/HMP-PK domain-like"/>
    <property type="match status" value="1"/>
</dbReference>
<dbReference type="InterPro" id="IPR001303">
    <property type="entry name" value="Aldolase_II/adducin_N"/>
</dbReference>
<dbReference type="Pfam" id="PF00596">
    <property type="entry name" value="Aldolase_II"/>
    <property type="match status" value="1"/>
</dbReference>
<reference evidence="5" key="1">
    <citation type="journal article" date="2019" name="Int. J. Syst. Evol. Microbiol.">
        <title>The Global Catalogue of Microorganisms (GCM) 10K type strain sequencing project: providing services to taxonomists for standard genome sequencing and annotation.</title>
        <authorList>
            <consortium name="The Broad Institute Genomics Platform"/>
            <consortium name="The Broad Institute Genome Sequencing Center for Infectious Disease"/>
            <person name="Wu L."/>
            <person name="Ma J."/>
        </authorList>
    </citation>
    <scope>NUCLEOTIDE SEQUENCE [LARGE SCALE GENOMIC DNA]</scope>
    <source>
        <strain evidence="5">CGMCC 1.16305</strain>
    </source>
</reference>
<keyword evidence="1" id="KW-0479">Metal-binding</keyword>
<dbReference type="InterPro" id="IPR036409">
    <property type="entry name" value="Aldolase_II/adducin_N_sf"/>
</dbReference>
<evidence type="ECO:0000259" key="3">
    <source>
        <dbReference type="SMART" id="SM01007"/>
    </source>
</evidence>
<keyword evidence="5" id="KW-1185">Reference proteome</keyword>